<accession>A0A3P7IKT6</accession>
<organism evidence="2 3">
    <name type="scientific">Strongylus vulgaris</name>
    <name type="common">Blood worm</name>
    <dbReference type="NCBI Taxonomy" id="40348"/>
    <lineage>
        <taxon>Eukaryota</taxon>
        <taxon>Metazoa</taxon>
        <taxon>Ecdysozoa</taxon>
        <taxon>Nematoda</taxon>
        <taxon>Chromadorea</taxon>
        <taxon>Rhabditida</taxon>
        <taxon>Rhabditina</taxon>
        <taxon>Rhabditomorpha</taxon>
        <taxon>Strongyloidea</taxon>
        <taxon>Strongylidae</taxon>
        <taxon>Strongylus</taxon>
    </lineage>
</organism>
<keyword evidence="3" id="KW-1185">Reference proteome</keyword>
<evidence type="ECO:0000313" key="2">
    <source>
        <dbReference type="EMBL" id="VDM67499.1"/>
    </source>
</evidence>
<name>A0A3P7IKT6_STRVU</name>
<proteinExistence type="predicted"/>
<dbReference type="AlphaFoldDB" id="A0A3P7IKT6"/>
<dbReference type="EMBL" id="UYYB01005696">
    <property type="protein sequence ID" value="VDM67499.1"/>
    <property type="molecule type" value="Genomic_DNA"/>
</dbReference>
<gene>
    <name evidence="2" type="ORF">SVUK_LOCUS2497</name>
</gene>
<feature type="region of interest" description="Disordered" evidence="1">
    <location>
        <begin position="1"/>
        <end position="32"/>
    </location>
</feature>
<evidence type="ECO:0000256" key="1">
    <source>
        <dbReference type="SAM" id="MobiDB-lite"/>
    </source>
</evidence>
<sequence>MEKEGYCWNVHSKESRTKGSKDRTPVEKDKTARLPVYFDHTARLPVDFNRTPSRSPLSRTYYKPPDKVRGIDLPTKFITMSDKKEDIYAPLEEDVDLTKVLVDFNTENLAGAGAGDVSLLRGINKQSQKCS</sequence>
<evidence type="ECO:0000313" key="3">
    <source>
        <dbReference type="Proteomes" id="UP000270094"/>
    </source>
</evidence>
<protein>
    <submittedName>
        <fullName evidence="2">Uncharacterized protein</fullName>
    </submittedName>
</protein>
<dbReference type="Proteomes" id="UP000270094">
    <property type="component" value="Unassembled WGS sequence"/>
</dbReference>
<reference evidence="2 3" key="1">
    <citation type="submission" date="2018-11" db="EMBL/GenBank/DDBJ databases">
        <authorList>
            <consortium name="Pathogen Informatics"/>
        </authorList>
    </citation>
    <scope>NUCLEOTIDE SEQUENCE [LARGE SCALE GENOMIC DNA]</scope>
</reference>